<dbReference type="SUPFAM" id="SSF56399">
    <property type="entry name" value="ADP-ribosylation"/>
    <property type="match status" value="1"/>
</dbReference>
<gene>
    <name evidence="1" type="ORF">EST38_g1225</name>
</gene>
<comment type="caution">
    <text evidence="1">The sequence shown here is derived from an EMBL/GenBank/DDBJ whole genome shotgun (WGS) entry which is preliminary data.</text>
</comment>
<protein>
    <recommendedName>
        <fullName evidence="3">DUF952 domain-containing protein</fullName>
    </recommendedName>
</protein>
<dbReference type="EMBL" id="SDEE01000016">
    <property type="protein sequence ID" value="RXW24591.1"/>
    <property type="molecule type" value="Genomic_DNA"/>
</dbReference>
<evidence type="ECO:0008006" key="3">
    <source>
        <dbReference type="Google" id="ProtNLM"/>
    </source>
</evidence>
<dbReference type="InterPro" id="IPR009297">
    <property type="entry name" value="DUF952"/>
</dbReference>
<evidence type="ECO:0000313" key="2">
    <source>
        <dbReference type="Proteomes" id="UP000290288"/>
    </source>
</evidence>
<dbReference type="Pfam" id="PF06108">
    <property type="entry name" value="DUF952"/>
    <property type="match status" value="1"/>
</dbReference>
<name>A0A4Q2DXI4_9AGAR</name>
<dbReference type="Proteomes" id="UP000290288">
    <property type="component" value="Unassembled WGS sequence"/>
</dbReference>
<organism evidence="1 2">
    <name type="scientific">Candolleomyces aberdarensis</name>
    <dbReference type="NCBI Taxonomy" id="2316362"/>
    <lineage>
        <taxon>Eukaryota</taxon>
        <taxon>Fungi</taxon>
        <taxon>Dikarya</taxon>
        <taxon>Basidiomycota</taxon>
        <taxon>Agaricomycotina</taxon>
        <taxon>Agaricomycetes</taxon>
        <taxon>Agaricomycetidae</taxon>
        <taxon>Agaricales</taxon>
        <taxon>Agaricineae</taxon>
        <taxon>Psathyrellaceae</taxon>
        <taxon>Candolleomyces</taxon>
    </lineage>
</organism>
<accession>A0A4Q2DXI4</accession>
<evidence type="ECO:0000313" key="1">
    <source>
        <dbReference type="EMBL" id="RXW24591.1"/>
    </source>
</evidence>
<reference evidence="1 2" key="1">
    <citation type="submission" date="2019-01" db="EMBL/GenBank/DDBJ databases">
        <title>Draft genome sequence of Psathyrella aberdarensis IHI B618.</title>
        <authorList>
            <person name="Buettner E."/>
            <person name="Kellner H."/>
        </authorList>
    </citation>
    <scope>NUCLEOTIDE SEQUENCE [LARGE SCALE GENOMIC DNA]</scope>
    <source>
        <strain evidence="1 2">IHI B618</strain>
    </source>
</reference>
<dbReference type="PANTHER" id="PTHR34129">
    <property type="entry name" value="BLR1139 PROTEIN"/>
    <property type="match status" value="1"/>
</dbReference>
<dbReference type="STRING" id="2316362.A0A4Q2DXI4"/>
<keyword evidence="2" id="KW-1185">Reference proteome</keyword>
<dbReference type="OrthoDB" id="3335358at2759"/>
<dbReference type="AlphaFoldDB" id="A0A4Q2DXI4"/>
<sequence>MTTPTYIYKIVHSSAGPPPDPLPDRLPVSELDQKDGFIHLSTAKQVEGTLNRYFSSEQTVYLLRLDYSSVKDLIKWEDRQGAEGKPGDDWVFPHLYNGNQLGKKEIESVKTSEKNQAADDKWEEALSSLVSDGWLVD</sequence>
<dbReference type="Gene3D" id="3.20.170.20">
    <property type="entry name" value="Protein of unknown function DUF952"/>
    <property type="match status" value="1"/>
</dbReference>
<proteinExistence type="predicted"/>
<dbReference type="PANTHER" id="PTHR34129:SF1">
    <property type="entry name" value="DUF952 DOMAIN-CONTAINING PROTEIN"/>
    <property type="match status" value="1"/>
</dbReference>